<dbReference type="InterPro" id="IPR038397">
    <property type="entry name" value="TBCC_N_sf"/>
</dbReference>
<organism evidence="6 7">
    <name type="scientific">Kwoniella shivajii</name>
    <dbReference type="NCBI Taxonomy" id="564305"/>
    <lineage>
        <taxon>Eukaryota</taxon>
        <taxon>Fungi</taxon>
        <taxon>Dikarya</taxon>
        <taxon>Basidiomycota</taxon>
        <taxon>Agaricomycotina</taxon>
        <taxon>Tremellomycetes</taxon>
        <taxon>Tremellales</taxon>
        <taxon>Cryptococcaceae</taxon>
        <taxon>Kwoniella</taxon>
    </lineage>
</organism>
<dbReference type="InterPro" id="IPR012945">
    <property type="entry name" value="Tubulin-bd_cofactor_C_dom"/>
</dbReference>
<evidence type="ECO:0000259" key="5">
    <source>
        <dbReference type="PROSITE" id="PS51329"/>
    </source>
</evidence>
<feature type="region of interest" description="Disordered" evidence="4">
    <location>
        <begin position="88"/>
        <end position="144"/>
    </location>
</feature>
<evidence type="ECO:0000256" key="1">
    <source>
        <dbReference type="ARBA" id="ARBA00004496"/>
    </source>
</evidence>
<comment type="subcellular location">
    <subcellularLocation>
        <location evidence="1">Cytoplasm</location>
    </subcellularLocation>
</comment>
<dbReference type="InterPro" id="IPR027684">
    <property type="entry name" value="TBCC"/>
</dbReference>
<dbReference type="Gene3D" id="1.20.58.1250">
    <property type="entry name" value="Tubulin Binding Cofactor C, N-terminal domain"/>
    <property type="match status" value="1"/>
</dbReference>
<keyword evidence="7" id="KW-1185">Reference proteome</keyword>
<protein>
    <recommendedName>
        <fullName evidence="5">C-CAP/cofactor C-like domain-containing protein</fullName>
    </recommendedName>
</protein>
<evidence type="ECO:0000256" key="3">
    <source>
        <dbReference type="ARBA" id="ARBA00022490"/>
    </source>
</evidence>
<feature type="domain" description="C-CAP/cofactor C-like" evidence="5">
    <location>
        <begin position="173"/>
        <end position="326"/>
    </location>
</feature>
<dbReference type="PROSITE" id="PS51329">
    <property type="entry name" value="C_CAP_COFACTOR_C"/>
    <property type="match status" value="1"/>
</dbReference>
<accession>A0ABZ1D9D6</accession>
<keyword evidence="3" id="KW-0963">Cytoplasm</keyword>
<evidence type="ECO:0000313" key="6">
    <source>
        <dbReference type="EMBL" id="WRT70706.1"/>
    </source>
</evidence>
<evidence type="ECO:0000256" key="2">
    <source>
        <dbReference type="ARBA" id="ARBA00008848"/>
    </source>
</evidence>
<dbReference type="InterPro" id="IPR017901">
    <property type="entry name" value="C-CAP_CF_C-like"/>
</dbReference>
<evidence type="ECO:0000256" key="4">
    <source>
        <dbReference type="SAM" id="MobiDB-lite"/>
    </source>
</evidence>
<dbReference type="EMBL" id="CP141891">
    <property type="protein sequence ID" value="WRT70706.1"/>
    <property type="molecule type" value="Genomic_DNA"/>
</dbReference>
<evidence type="ECO:0000313" key="7">
    <source>
        <dbReference type="Proteomes" id="UP001329825"/>
    </source>
</evidence>
<dbReference type="RefSeq" id="XP_062795445.1">
    <property type="nucleotide sequence ID" value="XM_062939394.1"/>
</dbReference>
<dbReference type="Proteomes" id="UP001329825">
    <property type="component" value="Chromosome 11"/>
</dbReference>
<name>A0ABZ1D9D6_9TREE</name>
<gene>
    <name evidence="6" type="ORF">IL334_007704</name>
</gene>
<dbReference type="PANTHER" id="PTHR15139">
    <property type="entry name" value="TUBULIN FOLDING COFACTOR C"/>
    <property type="match status" value="1"/>
</dbReference>
<dbReference type="Pfam" id="PF07986">
    <property type="entry name" value="TBCC"/>
    <property type="match status" value="1"/>
</dbReference>
<dbReference type="PANTHER" id="PTHR15139:SF0">
    <property type="entry name" value="TUBULIN-SPECIFIC CHAPERONE C"/>
    <property type="match status" value="1"/>
</dbReference>
<proteinExistence type="inferred from homology"/>
<sequence length="375" mass="40510">MSSISVTQAGEFHAHFQSRQQDIVQLFESSNPNLVEISKRISSLRNDVNGILDNLPLYDRGRYEKQLSELESKLSIIRIKQNGQSKSKSKFSFAKSSTSTSNSNSKSSSNAGSASPIPPIASISTSTSTSISTSTSTSPLIPPVSIIPQTQTTINDQSIHTISDMTLSIIRPPTNTNLQGSYTISLTNLDSCIIDLRSIPNPGPIPIPDHISTTSLPTTITSEAKVNPVLNAIHVKGLKKCILLSPIIGGSALLDDVQDCLLVLGCQQFRIHSSTNTTVLLNVASLPIIEYSKSMKFGSYPTSLVSTDNENEHSNINHTKVQDFDWPLPTPSPNWSSISDKQVSAILSESDIEIINGLDEGSDVAELLNRLLPSL</sequence>
<feature type="compositionally biased region" description="Low complexity" evidence="4">
    <location>
        <begin position="90"/>
        <end position="144"/>
    </location>
</feature>
<dbReference type="InterPro" id="IPR016098">
    <property type="entry name" value="CAP/MinC_C"/>
</dbReference>
<dbReference type="GeneID" id="87959834"/>
<comment type="similarity">
    <text evidence="2">Belongs to the TBCC family.</text>
</comment>
<reference evidence="6 7" key="1">
    <citation type="submission" date="2024-01" db="EMBL/GenBank/DDBJ databases">
        <title>Comparative genomics of Cryptococcus and Kwoniella reveals pathogenesis evolution and contrasting modes of karyotype evolution via chromosome fusion or intercentromeric recombination.</title>
        <authorList>
            <person name="Coelho M.A."/>
            <person name="David-Palma M."/>
            <person name="Shea T."/>
            <person name="Bowers K."/>
            <person name="McGinley-Smith S."/>
            <person name="Mohammad A.W."/>
            <person name="Gnirke A."/>
            <person name="Yurkov A.M."/>
            <person name="Nowrousian M."/>
            <person name="Sun S."/>
            <person name="Cuomo C.A."/>
            <person name="Heitman J."/>
        </authorList>
    </citation>
    <scope>NUCLEOTIDE SEQUENCE [LARGE SCALE GENOMIC DNA]</scope>
    <source>
        <strain evidence="6">CBS 11374</strain>
    </source>
</reference>
<dbReference type="Gene3D" id="2.160.20.70">
    <property type="match status" value="1"/>
</dbReference>